<organism evidence="1 2">
    <name type="scientific">Aduncisulcus paluster</name>
    <dbReference type="NCBI Taxonomy" id="2918883"/>
    <lineage>
        <taxon>Eukaryota</taxon>
        <taxon>Metamonada</taxon>
        <taxon>Carpediemonas-like organisms</taxon>
        <taxon>Aduncisulcus</taxon>
    </lineage>
</organism>
<sequence length="80" mass="8691">MGNDAKAAELMSEVVHDHPEEAEYRVLKDGLAFETSSLAVRSSLAGLYMSQGRQEEAVKVLLDGVALDPEGTESSDYVIY</sequence>
<proteinExistence type="predicted"/>
<evidence type="ECO:0000313" key="1">
    <source>
        <dbReference type="EMBL" id="GKT30520.1"/>
    </source>
</evidence>
<dbReference type="EMBL" id="BQXS01008847">
    <property type="protein sequence ID" value="GKT30520.1"/>
    <property type="molecule type" value="Genomic_DNA"/>
</dbReference>
<keyword evidence="2" id="KW-1185">Reference proteome</keyword>
<protein>
    <submittedName>
        <fullName evidence="1">Tetratricopeptide repeat protein</fullName>
    </submittedName>
</protein>
<name>A0ABQ5KHV7_9EUKA</name>
<comment type="caution">
    <text evidence="1">The sequence shown here is derived from an EMBL/GenBank/DDBJ whole genome shotgun (WGS) entry which is preliminary data.</text>
</comment>
<feature type="non-terminal residue" evidence="1">
    <location>
        <position position="80"/>
    </location>
</feature>
<reference evidence="1" key="1">
    <citation type="submission" date="2022-03" db="EMBL/GenBank/DDBJ databases">
        <title>Draft genome sequence of Aduncisulcus paluster, a free-living microaerophilic Fornicata.</title>
        <authorList>
            <person name="Yuyama I."/>
            <person name="Kume K."/>
            <person name="Tamura T."/>
            <person name="Inagaki Y."/>
            <person name="Hashimoto T."/>
        </authorList>
    </citation>
    <scope>NUCLEOTIDE SEQUENCE</scope>
    <source>
        <strain evidence="1">NY0171</strain>
    </source>
</reference>
<gene>
    <name evidence="1" type="ORF">ADUPG1_005529</name>
</gene>
<dbReference type="Proteomes" id="UP001057375">
    <property type="component" value="Unassembled WGS sequence"/>
</dbReference>
<accession>A0ABQ5KHV7</accession>
<evidence type="ECO:0000313" key="2">
    <source>
        <dbReference type="Proteomes" id="UP001057375"/>
    </source>
</evidence>